<proteinExistence type="predicted"/>
<keyword evidence="11" id="KW-1185">Reference proteome</keyword>
<evidence type="ECO:0000259" key="9">
    <source>
        <dbReference type="Pfam" id="PF01035"/>
    </source>
</evidence>
<dbReference type="InterPro" id="IPR014048">
    <property type="entry name" value="MethylDNA_cys_MeTrfase_DNA-bd"/>
</dbReference>
<keyword evidence="4" id="KW-0540">Nuclease</keyword>
<dbReference type="PANTHER" id="PTHR28511:SF1">
    <property type="entry name" value="ENDONUCLEASE V"/>
    <property type="match status" value="1"/>
</dbReference>
<keyword evidence="3" id="KW-0963">Cytoplasm</keyword>
<dbReference type="InterPro" id="IPR036388">
    <property type="entry name" value="WH-like_DNA-bd_sf"/>
</dbReference>
<evidence type="ECO:0000256" key="7">
    <source>
        <dbReference type="ARBA" id="ARBA00022801"/>
    </source>
</evidence>
<dbReference type="EMBL" id="BMNY01000003">
    <property type="protein sequence ID" value="GGM78450.1"/>
    <property type="molecule type" value="Genomic_DNA"/>
</dbReference>
<feature type="compositionally biased region" description="Basic and acidic residues" evidence="8">
    <location>
        <begin position="302"/>
        <end position="314"/>
    </location>
</feature>
<dbReference type="CDD" id="cd06559">
    <property type="entry name" value="Endonuclease_V"/>
    <property type="match status" value="1"/>
</dbReference>
<reference evidence="10" key="1">
    <citation type="journal article" date="2014" name="Int. J. Syst. Evol. Microbiol.">
        <title>Complete genome sequence of Corynebacterium casei LMG S-19264T (=DSM 44701T), isolated from a smear-ripened cheese.</title>
        <authorList>
            <consortium name="US DOE Joint Genome Institute (JGI-PGF)"/>
            <person name="Walter F."/>
            <person name="Albersmeier A."/>
            <person name="Kalinowski J."/>
            <person name="Ruckert C."/>
        </authorList>
    </citation>
    <scope>NUCLEOTIDE SEQUENCE</scope>
    <source>
        <strain evidence="10">JCM 13583</strain>
    </source>
</reference>
<dbReference type="InterPro" id="IPR036217">
    <property type="entry name" value="MethylDNA_cys_MeTrfase_DNAb"/>
</dbReference>
<dbReference type="GO" id="GO:0016891">
    <property type="term" value="F:RNA endonuclease activity producing 5'-phosphomonoesters, hydrolytic mechanism"/>
    <property type="evidence" value="ECO:0007669"/>
    <property type="project" value="TreeGrafter"/>
</dbReference>
<dbReference type="SUPFAM" id="SSF46767">
    <property type="entry name" value="Methylated DNA-protein cysteine methyltransferase, C-terminal domain"/>
    <property type="match status" value="1"/>
</dbReference>
<evidence type="ECO:0000256" key="6">
    <source>
        <dbReference type="ARBA" id="ARBA00022763"/>
    </source>
</evidence>
<dbReference type="NCBIfam" id="TIGR00589">
    <property type="entry name" value="ogt"/>
    <property type="match status" value="1"/>
</dbReference>
<dbReference type="InterPro" id="IPR007581">
    <property type="entry name" value="Endonuclease-V"/>
</dbReference>
<evidence type="ECO:0000313" key="11">
    <source>
        <dbReference type="Proteomes" id="UP000632195"/>
    </source>
</evidence>
<evidence type="ECO:0000256" key="3">
    <source>
        <dbReference type="ARBA" id="ARBA00022490"/>
    </source>
</evidence>
<dbReference type="Gene3D" id="1.10.10.10">
    <property type="entry name" value="Winged helix-like DNA-binding domain superfamily/Winged helix DNA-binding domain"/>
    <property type="match status" value="1"/>
</dbReference>
<dbReference type="GO" id="GO:0006281">
    <property type="term" value="P:DNA repair"/>
    <property type="evidence" value="ECO:0007669"/>
    <property type="project" value="InterPro"/>
</dbReference>
<dbReference type="PANTHER" id="PTHR28511">
    <property type="entry name" value="ENDONUCLEASE V"/>
    <property type="match status" value="1"/>
</dbReference>
<keyword evidence="7" id="KW-0378">Hydrolase</keyword>
<evidence type="ECO:0000313" key="10">
    <source>
        <dbReference type="EMBL" id="GGM78450.1"/>
    </source>
</evidence>
<comment type="caution">
    <text evidence="10">The sequence shown here is derived from an EMBL/GenBank/DDBJ whole genome shotgun (WGS) entry which is preliminary data.</text>
</comment>
<dbReference type="GO" id="GO:0043737">
    <property type="term" value="F:deoxyribonuclease V activity"/>
    <property type="evidence" value="ECO:0007669"/>
    <property type="project" value="UniProtKB-EC"/>
</dbReference>
<organism evidence="10 11">
    <name type="scientific">Thermogymnomonas acidicola</name>
    <dbReference type="NCBI Taxonomy" id="399579"/>
    <lineage>
        <taxon>Archaea</taxon>
        <taxon>Methanobacteriati</taxon>
        <taxon>Thermoplasmatota</taxon>
        <taxon>Thermoplasmata</taxon>
        <taxon>Thermoplasmatales</taxon>
        <taxon>Thermogymnomonas</taxon>
    </lineage>
</organism>
<keyword evidence="6" id="KW-0227">DNA damage</keyword>
<dbReference type="Pfam" id="PF01035">
    <property type="entry name" value="DNA_binding_1"/>
    <property type="match status" value="1"/>
</dbReference>
<dbReference type="GO" id="GO:0003727">
    <property type="term" value="F:single-stranded RNA binding"/>
    <property type="evidence" value="ECO:0007669"/>
    <property type="project" value="TreeGrafter"/>
</dbReference>
<dbReference type="Gene3D" id="3.30.2170.10">
    <property type="entry name" value="archaeoglobus fulgidus dsm 4304 superfamily"/>
    <property type="match status" value="1"/>
</dbReference>
<comment type="catalytic activity">
    <reaction evidence="1">
        <text>Endonucleolytic cleavage at apurinic or apyrimidinic sites to products with a 5'-phosphate.</text>
        <dbReference type="EC" id="3.1.21.7"/>
    </reaction>
</comment>
<comment type="subcellular location">
    <subcellularLocation>
        <location evidence="2">Cytoplasm</location>
    </subcellularLocation>
</comment>
<dbReference type="GO" id="GO:0005737">
    <property type="term" value="C:cytoplasm"/>
    <property type="evidence" value="ECO:0007669"/>
    <property type="project" value="UniProtKB-SubCell"/>
</dbReference>
<evidence type="ECO:0000256" key="5">
    <source>
        <dbReference type="ARBA" id="ARBA00022759"/>
    </source>
</evidence>
<dbReference type="Proteomes" id="UP000632195">
    <property type="component" value="Unassembled WGS sequence"/>
</dbReference>
<feature type="region of interest" description="Disordered" evidence="8">
    <location>
        <begin position="300"/>
        <end position="323"/>
    </location>
</feature>
<reference evidence="10" key="2">
    <citation type="submission" date="2022-09" db="EMBL/GenBank/DDBJ databases">
        <authorList>
            <person name="Sun Q."/>
            <person name="Ohkuma M."/>
        </authorList>
    </citation>
    <scope>NUCLEOTIDE SEQUENCE</scope>
    <source>
        <strain evidence="10">JCM 13583</strain>
    </source>
</reference>
<gene>
    <name evidence="10" type="ORF">GCM10007108_15750</name>
</gene>
<evidence type="ECO:0000256" key="8">
    <source>
        <dbReference type="SAM" id="MobiDB-lite"/>
    </source>
</evidence>
<protein>
    <recommendedName>
        <fullName evidence="9">Methylated-DNA-[protein]-cysteine S-methyltransferase DNA binding domain-containing protein</fullName>
    </recommendedName>
</protein>
<accession>A0AA37F9Z4</accession>
<keyword evidence="5" id="KW-0255">Endonuclease</keyword>
<name>A0AA37F9Z4_9ARCH</name>
<sequence length="323" mass="35459">MDLYSVFYDLVSQVPRGMVTTYGALAEALGDMAAARAVGYMLSVNPDPENVPCYRVVHSDGKVGKYTHPLGTQEKVRRLENDGIRVEGERIVGFENVLFTDFHTDHPLRRLREEQKRKRAMLSLETDITGNDVAAVDVSYHGDEAFAAAVVQRGSEVHVRTAVARVRFPYIPGYLFYREFPAIREVVRDIDGVLLIDGNGVLHPSGFGFASQAGVELGIPTIGVAKSLLMGQVEGQNVIVGGRPVARVLGRHCIVSPGHRVSLEDAVGIVRLLPNRHLYPMLLTMAHREANSLRLSELAHGGGERHLREGKEQGEQEGQGNAH</sequence>
<dbReference type="AlphaFoldDB" id="A0AA37F9Z4"/>
<evidence type="ECO:0000256" key="2">
    <source>
        <dbReference type="ARBA" id="ARBA00004496"/>
    </source>
</evidence>
<dbReference type="Pfam" id="PF04493">
    <property type="entry name" value="Endonuclease_5"/>
    <property type="match status" value="1"/>
</dbReference>
<dbReference type="RefSeq" id="WP_188681701.1">
    <property type="nucleotide sequence ID" value="NZ_BMNY01000003.1"/>
</dbReference>
<evidence type="ECO:0000256" key="4">
    <source>
        <dbReference type="ARBA" id="ARBA00022722"/>
    </source>
</evidence>
<feature type="domain" description="Methylated-DNA-[protein]-cysteine S-methyltransferase DNA binding" evidence="9">
    <location>
        <begin position="7"/>
        <end position="83"/>
    </location>
</feature>
<evidence type="ECO:0000256" key="1">
    <source>
        <dbReference type="ARBA" id="ARBA00001835"/>
    </source>
</evidence>
<dbReference type="CDD" id="cd06445">
    <property type="entry name" value="ATase"/>
    <property type="match status" value="1"/>
</dbReference>